<dbReference type="RefSeq" id="WP_111347394.1">
    <property type="nucleotide sequence ID" value="NZ_JAIWKD010000004.1"/>
</dbReference>
<feature type="region of interest" description="Disordered" evidence="1">
    <location>
        <begin position="98"/>
        <end position="117"/>
    </location>
</feature>
<proteinExistence type="predicted"/>
<evidence type="ECO:0000313" key="4">
    <source>
        <dbReference type="Proteomes" id="UP000249590"/>
    </source>
</evidence>
<sequence>MATLTPYITGILCVIGSFFIMVAAIGLVRLDDLYMRMHAASKAGTVGVGGLLAGLAIFFGEADVALRALAGFVFFLLTAPVSAHLLAKAAYTVGYKPSPLTKHDALSEREGREYHPT</sequence>
<feature type="transmembrane region" description="Helical" evidence="2">
    <location>
        <begin position="6"/>
        <end position="28"/>
    </location>
</feature>
<dbReference type="InterPro" id="IPR005133">
    <property type="entry name" value="PhaG_MnhG_YufB"/>
</dbReference>
<keyword evidence="2" id="KW-1133">Transmembrane helix</keyword>
<dbReference type="OrthoDB" id="4427992at2"/>
<protein>
    <submittedName>
        <fullName evidence="3">Na+/H+ antiporter subunit G</fullName>
    </submittedName>
</protein>
<evidence type="ECO:0000313" key="3">
    <source>
        <dbReference type="EMBL" id="RAI01191.1"/>
    </source>
</evidence>
<evidence type="ECO:0000256" key="2">
    <source>
        <dbReference type="SAM" id="Phobius"/>
    </source>
</evidence>
<name>A0A8B2NXT9_9HYPH</name>
<dbReference type="NCBIfam" id="NF009314">
    <property type="entry name" value="PRK12674.1-2"/>
    <property type="match status" value="1"/>
</dbReference>
<comment type="caution">
    <text evidence="3">The sequence shown here is derived from an EMBL/GenBank/DDBJ whole genome shotgun (WGS) entry which is preliminary data.</text>
</comment>
<dbReference type="PANTHER" id="PTHR34703">
    <property type="entry name" value="ANTIPORTER SUBUNIT MNHG2-RELATED"/>
    <property type="match status" value="1"/>
</dbReference>
<keyword evidence="4" id="KW-1185">Reference proteome</keyword>
<dbReference type="AlphaFoldDB" id="A0A8B2NXT9"/>
<dbReference type="Pfam" id="PF03334">
    <property type="entry name" value="PhaG_MnhG_YufB"/>
    <property type="match status" value="1"/>
</dbReference>
<gene>
    <name evidence="3" type="ORF">DLJ53_16955</name>
</gene>
<dbReference type="Proteomes" id="UP000249590">
    <property type="component" value="Unassembled WGS sequence"/>
</dbReference>
<keyword evidence="2" id="KW-0812">Transmembrane</keyword>
<keyword evidence="2" id="KW-0472">Membrane</keyword>
<accession>A0A8B2NXT9</accession>
<dbReference type="GO" id="GO:0015385">
    <property type="term" value="F:sodium:proton antiporter activity"/>
    <property type="evidence" value="ECO:0007669"/>
    <property type="project" value="TreeGrafter"/>
</dbReference>
<dbReference type="EMBL" id="QHHQ01000003">
    <property type="protein sequence ID" value="RAI01191.1"/>
    <property type="molecule type" value="Genomic_DNA"/>
</dbReference>
<evidence type="ECO:0000256" key="1">
    <source>
        <dbReference type="SAM" id="MobiDB-lite"/>
    </source>
</evidence>
<feature type="transmembrane region" description="Helical" evidence="2">
    <location>
        <begin position="65"/>
        <end position="87"/>
    </location>
</feature>
<dbReference type="NCBIfam" id="TIGR01300">
    <property type="entry name" value="CPA3_mnhG_phaG"/>
    <property type="match status" value="1"/>
</dbReference>
<dbReference type="PANTHER" id="PTHR34703:SF1">
    <property type="entry name" value="ANTIPORTER SUBUNIT MNHG2-RELATED"/>
    <property type="match status" value="1"/>
</dbReference>
<feature type="compositionally biased region" description="Basic and acidic residues" evidence="1">
    <location>
        <begin position="101"/>
        <end position="117"/>
    </location>
</feature>
<feature type="transmembrane region" description="Helical" evidence="2">
    <location>
        <begin position="40"/>
        <end position="59"/>
    </location>
</feature>
<reference evidence="3 4" key="1">
    <citation type="submission" date="2018-05" db="EMBL/GenBank/DDBJ databases">
        <title>Acuticoccus sediminis sp. nov., isolated from deep-sea sediment of Indian Ocean.</title>
        <authorList>
            <person name="Liu X."/>
            <person name="Lai Q."/>
            <person name="Du Y."/>
            <person name="Sun F."/>
            <person name="Zhang X."/>
            <person name="Wang S."/>
            <person name="Shao Z."/>
        </authorList>
    </citation>
    <scope>NUCLEOTIDE SEQUENCE [LARGE SCALE GENOMIC DNA]</scope>
    <source>
        <strain evidence="3 4">PTG4-2</strain>
    </source>
</reference>
<organism evidence="3 4">
    <name type="scientific">Acuticoccus sediminis</name>
    <dbReference type="NCBI Taxonomy" id="2184697"/>
    <lineage>
        <taxon>Bacteria</taxon>
        <taxon>Pseudomonadati</taxon>
        <taxon>Pseudomonadota</taxon>
        <taxon>Alphaproteobacteria</taxon>
        <taxon>Hyphomicrobiales</taxon>
        <taxon>Amorphaceae</taxon>
        <taxon>Acuticoccus</taxon>
    </lineage>
</organism>